<accession>A0A4R8PZS2</accession>
<keyword evidence="4" id="KW-1185">Reference proteome</keyword>
<gene>
    <name evidence="3" type="primary">bst-1</name>
    <name evidence="3" type="ORF">CTRI78_v012082</name>
</gene>
<evidence type="ECO:0000259" key="2">
    <source>
        <dbReference type="Pfam" id="PF25140"/>
    </source>
</evidence>
<evidence type="ECO:0000313" key="4">
    <source>
        <dbReference type="Proteomes" id="UP000295703"/>
    </source>
</evidence>
<protein>
    <submittedName>
        <fullName evidence="3">GPI inositol-deacylase</fullName>
    </submittedName>
</protein>
<dbReference type="AlphaFoldDB" id="A0A4R8PZS2"/>
<keyword evidence="1" id="KW-1133">Transmembrane helix</keyword>
<name>A0A4R8PZS2_COLTR</name>
<dbReference type="Pfam" id="PF25140">
    <property type="entry name" value="PGAP1_TMD"/>
    <property type="match status" value="1"/>
</dbReference>
<reference evidence="3 4" key="1">
    <citation type="submission" date="2018-12" db="EMBL/GenBank/DDBJ databases">
        <title>Genome sequence and assembly of Colletotrichum trifolii.</title>
        <authorList>
            <person name="Gan P."/>
            <person name="Shirasu K."/>
        </authorList>
    </citation>
    <scope>NUCLEOTIDE SEQUENCE [LARGE SCALE GENOMIC DNA]</scope>
    <source>
        <strain evidence="3 4">543-2</strain>
    </source>
</reference>
<dbReference type="PANTHER" id="PTHR15495">
    <property type="entry name" value="NEGATIVE REGULATOR OF VESICLE FORMATION-RELATED"/>
    <property type="match status" value="1"/>
</dbReference>
<dbReference type="GO" id="GO:0006505">
    <property type="term" value="P:GPI anchor metabolic process"/>
    <property type="evidence" value="ECO:0007669"/>
    <property type="project" value="TreeGrafter"/>
</dbReference>
<feature type="transmembrane region" description="Helical" evidence="1">
    <location>
        <begin position="98"/>
        <end position="120"/>
    </location>
</feature>
<evidence type="ECO:0000256" key="1">
    <source>
        <dbReference type="SAM" id="Phobius"/>
    </source>
</evidence>
<dbReference type="Proteomes" id="UP000295703">
    <property type="component" value="Unassembled WGS sequence"/>
</dbReference>
<dbReference type="InterPro" id="IPR056824">
    <property type="entry name" value="PGAP1_TMD"/>
</dbReference>
<keyword evidence="1" id="KW-0812">Transmembrane</keyword>
<dbReference type="GO" id="GO:0006888">
    <property type="term" value="P:endoplasmic reticulum to Golgi vesicle-mediated transport"/>
    <property type="evidence" value="ECO:0007669"/>
    <property type="project" value="TreeGrafter"/>
</dbReference>
<dbReference type="GO" id="GO:0016020">
    <property type="term" value="C:membrane"/>
    <property type="evidence" value="ECO:0007669"/>
    <property type="project" value="GOC"/>
</dbReference>
<dbReference type="InterPro" id="IPR039529">
    <property type="entry name" value="PGAP1/BST1"/>
</dbReference>
<feature type="transmembrane region" description="Helical" evidence="1">
    <location>
        <begin position="150"/>
        <end position="170"/>
    </location>
</feature>
<feature type="domain" description="GPI inositol-deacylase transmembrane" evidence="2">
    <location>
        <begin position="58"/>
        <end position="376"/>
    </location>
</feature>
<dbReference type="GO" id="GO:0050185">
    <property type="term" value="F:phosphatidylinositol deacylase activity"/>
    <property type="evidence" value="ECO:0007669"/>
    <property type="project" value="TreeGrafter"/>
</dbReference>
<comment type="caution">
    <text evidence="3">The sequence shown here is derived from an EMBL/GenBank/DDBJ whole genome shotgun (WGS) entry which is preliminary data.</text>
</comment>
<organism evidence="3 4">
    <name type="scientific">Colletotrichum trifolii</name>
    <dbReference type="NCBI Taxonomy" id="5466"/>
    <lineage>
        <taxon>Eukaryota</taxon>
        <taxon>Fungi</taxon>
        <taxon>Dikarya</taxon>
        <taxon>Ascomycota</taxon>
        <taxon>Pezizomycotina</taxon>
        <taxon>Sordariomycetes</taxon>
        <taxon>Hypocreomycetidae</taxon>
        <taxon>Glomerellales</taxon>
        <taxon>Glomerellaceae</taxon>
        <taxon>Colletotrichum</taxon>
        <taxon>Colletotrichum orbiculare species complex</taxon>
    </lineage>
</organism>
<feature type="transmembrane region" description="Helical" evidence="1">
    <location>
        <begin position="58"/>
        <end position="78"/>
    </location>
</feature>
<sequence length="405" mass="45377">MHGVAPFVPPPMRQKGHGERGLSLQFWTDPTCESTMDVKVTVDVLGSLGKLYMRYRTVFAAFPLLIVAVVLRMQFRVYDTTGTFISFSDSLDMCLRQSIPLILLSLTFLSLSMTGSWALALGRFWNWRHTTPKPADFHSNDLLTGTQDPFLWFLLPLIGVVCIGVCAVLHFATLALTQSLGIVCAWMTLRFSLGQGKDERRRAHPASFAPSSPRRRMITTAILLFLVSTFIPYQFAYLVACLVQVFTVVRALQVASEVKSGPNYDFYNYAHSILLLMLWVLPINLPILAVWIRNLAVHWLTPFSSHHNVLSIMPFILLVENLTTGKMVPRVAGRLRHLTSVLLFGTAIYAAIYGVSCAYMLHYLVNMVAAWLVIVHSTSDSWALAGFTSIFENVSNEGRKRGKTP</sequence>
<feature type="transmembrane region" description="Helical" evidence="1">
    <location>
        <begin position="269"/>
        <end position="292"/>
    </location>
</feature>
<feature type="transmembrane region" description="Helical" evidence="1">
    <location>
        <begin position="221"/>
        <end position="249"/>
    </location>
</feature>
<dbReference type="EMBL" id="RYZW01001742">
    <property type="protein sequence ID" value="TDZ28255.1"/>
    <property type="molecule type" value="Genomic_DNA"/>
</dbReference>
<dbReference type="GO" id="GO:0005783">
    <property type="term" value="C:endoplasmic reticulum"/>
    <property type="evidence" value="ECO:0007669"/>
    <property type="project" value="TreeGrafter"/>
</dbReference>
<dbReference type="STRING" id="5466.A0A4R8PZS2"/>
<feature type="transmembrane region" description="Helical" evidence="1">
    <location>
        <begin position="340"/>
        <end position="362"/>
    </location>
</feature>
<proteinExistence type="predicted"/>
<keyword evidence="1" id="KW-0472">Membrane</keyword>
<evidence type="ECO:0000313" key="3">
    <source>
        <dbReference type="EMBL" id="TDZ28255.1"/>
    </source>
</evidence>
<dbReference type="PANTHER" id="PTHR15495:SF7">
    <property type="entry name" value="GPI INOSITOL-DEACYLASE"/>
    <property type="match status" value="1"/>
</dbReference>